<dbReference type="RefSeq" id="WP_008298349.1">
    <property type="nucleotide sequence ID" value="NZ_AEXL02000067.1"/>
</dbReference>
<evidence type="ECO:0000313" key="2">
    <source>
        <dbReference type="Proteomes" id="UP000003423"/>
    </source>
</evidence>
<evidence type="ECO:0000313" key="1">
    <source>
        <dbReference type="EMBL" id="EIJ66349.1"/>
    </source>
</evidence>
<proteinExistence type="predicted"/>
<name>I3D3Q6_9ARCH</name>
<sequence length="47" mass="5520">METANLPKFKWGTLSELNSGHTVDEWGVQKKKQILRTFVSYTVSWDY</sequence>
<dbReference type="PATRIC" id="fig|859350.6.peg.629"/>
<dbReference type="OrthoDB" id="11626at2157"/>
<dbReference type="Proteomes" id="UP000003423">
    <property type="component" value="Unassembled WGS sequence"/>
</dbReference>
<dbReference type="AlphaFoldDB" id="I3D3Q6"/>
<keyword evidence="2" id="KW-1185">Reference proteome</keyword>
<comment type="caution">
    <text evidence="1">The sequence shown here is derived from an EMBL/GenBank/DDBJ whole genome shotgun (WGS) entry which is preliminary data.</text>
</comment>
<accession>I3D3Q6</accession>
<gene>
    <name evidence="1" type="ORF">BD31_I1338</name>
</gene>
<reference evidence="1 2" key="1">
    <citation type="journal article" date="2012" name="J. Bacteriol.">
        <title>Genome sequence of "Candidatus Nitrosopumilus salaria" BD31, an ammonia-oxidizing archaeon from the San Francisco Bay estuary.</title>
        <authorList>
            <person name="Mosier A.C."/>
            <person name="Allen E.E."/>
            <person name="Kim M."/>
            <person name="Ferriera S."/>
            <person name="Francis C.A."/>
        </authorList>
    </citation>
    <scope>NUCLEOTIDE SEQUENCE [LARGE SCALE GENOMIC DNA]</scope>
    <source>
        <strain evidence="1 2">BD31</strain>
    </source>
</reference>
<dbReference type="EMBL" id="AEXL02000067">
    <property type="protein sequence ID" value="EIJ66349.1"/>
    <property type="molecule type" value="Genomic_DNA"/>
</dbReference>
<protein>
    <submittedName>
        <fullName evidence="1">Uncharacterized protein</fullName>
    </submittedName>
</protein>
<organism evidence="1 2">
    <name type="scientific">Candidatus Nitrosopumilus salarius BD31</name>
    <dbReference type="NCBI Taxonomy" id="859350"/>
    <lineage>
        <taxon>Archaea</taxon>
        <taxon>Nitrososphaerota</taxon>
        <taxon>Nitrososphaeria</taxon>
        <taxon>Nitrosopumilales</taxon>
        <taxon>Nitrosopumilaceae</taxon>
        <taxon>Nitrosopumilus</taxon>
    </lineage>
</organism>